<dbReference type="InterPro" id="IPR052415">
    <property type="entry name" value="Diphthine_MTase"/>
</dbReference>
<dbReference type="SUPFAM" id="SSF50978">
    <property type="entry name" value="WD40 repeat-like"/>
    <property type="match status" value="1"/>
</dbReference>
<dbReference type="GO" id="GO:0061685">
    <property type="term" value="F:diphthine methylesterase activity"/>
    <property type="evidence" value="ECO:0007669"/>
    <property type="project" value="UniProtKB-EC"/>
</dbReference>
<evidence type="ECO:0000256" key="1">
    <source>
        <dbReference type="ARBA" id="ARBA00005156"/>
    </source>
</evidence>
<comment type="catalytic activity">
    <reaction evidence="7">
        <text>diphthine methyl ester-[translation elongation factor 2] + H2O = diphthine-[translation elongation factor 2] + methanol + H(+)</text>
        <dbReference type="Rhea" id="RHEA:42656"/>
        <dbReference type="Rhea" id="RHEA-COMP:10172"/>
        <dbReference type="Rhea" id="RHEA-COMP:10173"/>
        <dbReference type="ChEBI" id="CHEBI:15377"/>
        <dbReference type="ChEBI" id="CHEBI:15378"/>
        <dbReference type="ChEBI" id="CHEBI:17790"/>
        <dbReference type="ChEBI" id="CHEBI:79005"/>
        <dbReference type="ChEBI" id="CHEBI:82696"/>
        <dbReference type="EC" id="3.1.1.97"/>
    </reaction>
</comment>
<sequence>MASKISTIAQIDTKFNADSVEWCPTNPPYFVCGTYQLVEGTSAPDELKSSENNSRIGSMILFKFDGASKCLSEVQTVSTAAVTDMKWCDYNGTPLLGVTSSSGKFDLYSVVENNDAYKLKNLSSIDVCSPNLSLSLDWARNTEPKVTISDSGGCVSVVKLAENGSEVLLDQNWKAHNFDAWITAYDRWNTHIVYSGGDDCLLKGWDTRTECYKPIFVNKNHTMGVCAIQSNPLVEHVFASGSYDEQVHIWDSRSMREPLATCDVGGGVWRLKWHPRKAEYLLAACCHSGFHVLQFHTKSEGKAEVVASYTAHESLAYGADWGRCSSGGDHGDGLHELVIRVQQQAGFVYLSEGKYRQASELMHQGNLDVRELIGIFPELLSTNSHFKSEVPGIESIRQLAKSDPEVEKNIKIYVLEYIEQSKGQDSVYNTLKNEIDTALLKLYAEENSPILEDLICSNNACVYEDSVEWLKKHKRYHSLALFYNTRNEPAKALDTWKRLVDKDLEDSNFTGIEHIIKCLTRQGNYV</sequence>
<dbReference type="PANTHER" id="PTHR46042:SF1">
    <property type="entry name" value="DIPHTHINE METHYLTRANSFERASE"/>
    <property type="match status" value="1"/>
</dbReference>
<keyword evidence="4" id="KW-0378">Hydrolase</keyword>
<dbReference type="InterPro" id="IPR001680">
    <property type="entry name" value="WD40_rpt"/>
</dbReference>
<reference evidence="9" key="1">
    <citation type="submission" date="2020-04" db="EMBL/GenBank/DDBJ databases">
        <authorList>
            <person name="Alioto T."/>
            <person name="Alioto T."/>
            <person name="Gomez Garrido J."/>
        </authorList>
    </citation>
    <scope>NUCLEOTIDE SEQUENCE</scope>
    <source>
        <strain evidence="9">A484AB</strain>
    </source>
</reference>
<protein>
    <recommendedName>
        <fullName evidence="6">methylated diphthine methylhydrolase</fullName>
        <ecNumber evidence="6">3.1.1.97</ecNumber>
    </recommendedName>
</protein>
<dbReference type="InterPro" id="IPR036322">
    <property type="entry name" value="WD40_repeat_dom_sf"/>
</dbReference>
<dbReference type="AlphaFoldDB" id="A0A7D9KZH5"/>
<keyword evidence="9" id="KW-0489">Methyltransferase</keyword>
<dbReference type="GO" id="GO:0005737">
    <property type="term" value="C:cytoplasm"/>
    <property type="evidence" value="ECO:0007669"/>
    <property type="project" value="TreeGrafter"/>
</dbReference>
<dbReference type="OrthoDB" id="1930760at2759"/>
<dbReference type="EC" id="3.1.1.97" evidence="6"/>
<evidence type="ECO:0000313" key="10">
    <source>
        <dbReference type="Proteomes" id="UP001152795"/>
    </source>
</evidence>
<evidence type="ECO:0000259" key="8">
    <source>
        <dbReference type="Pfam" id="PF10366"/>
    </source>
</evidence>
<comment type="pathway">
    <text evidence="1">Protein modification; peptidyl-diphthamide biosynthesis.</text>
</comment>
<name>A0A7D9KZH5_PARCT</name>
<evidence type="ECO:0000256" key="3">
    <source>
        <dbReference type="ARBA" id="ARBA00022737"/>
    </source>
</evidence>
<dbReference type="Gene3D" id="2.130.10.10">
    <property type="entry name" value="YVTN repeat-like/Quinoprotein amine dehydrogenase"/>
    <property type="match status" value="1"/>
</dbReference>
<keyword evidence="3" id="KW-0677">Repeat</keyword>
<feature type="domain" description="Vacuolar sorting protein 39/Transforming growth factor beta receptor-associated" evidence="8">
    <location>
        <begin position="435"/>
        <end position="519"/>
    </location>
</feature>
<keyword evidence="2" id="KW-0853">WD repeat</keyword>
<dbReference type="GO" id="GO:0032259">
    <property type="term" value="P:methylation"/>
    <property type="evidence" value="ECO:0007669"/>
    <property type="project" value="UniProtKB-KW"/>
</dbReference>
<keyword evidence="9" id="KW-0808">Transferase</keyword>
<evidence type="ECO:0000256" key="5">
    <source>
        <dbReference type="ARBA" id="ARBA00038092"/>
    </source>
</evidence>
<proteinExistence type="inferred from homology"/>
<accession>A0A7D9KZH5</accession>
<dbReference type="PROSITE" id="PS50082">
    <property type="entry name" value="WD_REPEATS_2"/>
    <property type="match status" value="1"/>
</dbReference>
<dbReference type="SMART" id="SM00320">
    <property type="entry name" value="WD40"/>
    <property type="match status" value="4"/>
</dbReference>
<evidence type="ECO:0000256" key="2">
    <source>
        <dbReference type="ARBA" id="ARBA00022574"/>
    </source>
</evidence>
<gene>
    <name evidence="9" type="ORF">PACLA_8A076303</name>
</gene>
<keyword evidence="10" id="KW-1185">Reference proteome</keyword>
<dbReference type="PANTHER" id="PTHR46042">
    <property type="entry name" value="DIPHTHINE METHYLTRANSFERASE"/>
    <property type="match status" value="1"/>
</dbReference>
<dbReference type="InterPro" id="IPR019452">
    <property type="entry name" value="VPS39/TGF_beta_rcpt-assoc_1"/>
</dbReference>
<dbReference type="GO" id="GO:0008168">
    <property type="term" value="F:methyltransferase activity"/>
    <property type="evidence" value="ECO:0007669"/>
    <property type="project" value="UniProtKB-KW"/>
</dbReference>
<comment type="caution">
    <text evidence="9">The sequence shown here is derived from an EMBL/GenBank/DDBJ whole genome shotgun (WGS) entry which is preliminary data.</text>
</comment>
<evidence type="ECO:0000256" key="4">
    <source>
        <dbReference type="ARBA" id="ARBA00022801"/>
    </source>
</evidence>
<comment type="similarity">
    <text evidence="5">Belongs to the DPH7 family.</text>
</comment>
<organism evidence="9 10">
    <name type="scientific">Paramuricea clavata</name>
    <name type="common">Red gorgonian</name>
    <name type="synonym">Violescent sea-whip</name>
    <dbReference type="NCBI Taxonomy" id="317549"/>
    <lineage>
        <taxon>Eukaryota</taxon>
        <taxon>Metazoa</taxon>
        <taxon>Cnidaria</taxon>
        <taxon>Anthozoa</taxon>
        <taxon>Octocorallia</taxon>
        <taxon>Malacalcyonacea</taxon>
        <taxon>Plexauridae</taxon>
        <taxon>Paramuricea</taxon>
    </lineage>
</organism>
<dbReference type="GO" id="GO:0017183">
    <property type="term" value="P:protein histidyl modification to diphthamide"/>
    <property type="evidence" value="ECO:0007669"/>
    <property type="project" value="TreeGrafter"/>
</dbReference>
<evidence type="ECO:0000313" key="9">
    <source>
        <dbReference type="EMBL" id="CAB4022941.1"/>
    </source>
</evidence>
<dbReference type="Proteomes" id="UP001152795">
    <property type="component" value="Unassembled WGS sequence"/>
</dbReference>
<dbReference type="EMBL" id="CACRXK020012233">
    <property type="protein sequence ID" value="CAB4022941.1"/>
    <property type="molecule type" value="Genomic_DNA"/>
</dbReference>
<evidence type="ECO:0000256" key="7">
    <source>
        <dbReference type="ARBA" id="ARBA00047551"/>
    </source>
</evidence>
<evidence type="ECO:0000256" key="6">
    <source>
        <dbReference type="ARBA" id="ARBA00039131"/>
    </source>
</evidence>
<dbReference type="Pfam" id="PF10366">
    <property type="entry name" value="Vps39_1"/>
    <property type="match status" value="1"/>
</dbReference>
<dbReference type="InterPro" id="IPR015943">
    <property type="entry name" value="WD40/YVTN_repeat-like_dom_sf"/>
</dbReference>